<dbReference type="STRING" id="1082931.KKY_1190"/>
<gene>
    <name evidence="6" type="ordered locus">KKY_1190</name>
</gene>
<feature type="chain" id="PRO_5003467680" evidence="4">
    <location>
        <begin position="25"/>
        <end position="565"/>
    </location>
</feature>
<dbReference type="Gene3D" id="2.140.10.10">
    <property type="entry name" value="Quinoprotein alcohol dehydrogenase-like superfamily"/>
    <property type="match status" value="1"/>
</dbReference>
<evidence type="ECO:0000256" key="1">
    <source>
        <dbReference type="ARBA" id="ARBA00001931"/>
    </source>
</evidence>
<evidence type="ECO:0000256" key="2">
    <source>
        <dbReference type="ARBA" id="ARBA00008156"/>
    </source>
</evidence>
<dbReference type="InterPro" id="IPR018391">
    <property type="entry name" value="PQQ_b-propeller_rpt"/>
</dbReference>
<evidence type="ECO:0000256" key="3">
    <source>
        <dbReference type="ARBA" id="ARBA00023002"/>
    </source>
</evidence>
<evidence type="ECO:0000256" key="4">
    <source>
        <dbReference type="SAM" id="SignalP"/>
    </source>
</evidence>
<comment type="cofactor">
    <cofactor evidence="1">
        <name>pyrroloquinoline quinone</name>
        <dbReference type="ChEBI" id="CHEBI:58442"/>
    </cofactor>
</comment>
<dbReference type="PANTHER" id="PTHR32303">
    <property type="entry name" value="QUINOPROTEIN ALCOHOL DEHYDROGENASE (CYTOCHROME C)"/>
    <property type="match status" value="1"/>
</dbReference>
<feature type="signal peptide" evidence="4">
    <location>
        <begin position="1"/>
        <end position="24"/>
    </location>
</feature>
<dbReference type="EMBL" id="CP003075">
    <property type="protein sequence ID" value="AEQ51220.1"/>
    <property type="molecule type" value="Genomic_DNA"/>
</dbReference>
<keyword evidence="7" id="KW-1185">Reference proteome</keyword>
<evidence type="ECO:0000259" key="5">
    <source>
        <dbReference type="Pfam" id="PF01011"/>
    </source>
</evidence>
<feature type="domain" description="Pyrrolo-quinoline quinone repeat" evidence="5">
    <location>
        <begin position="365"/>
        <end position="524"/>
    </location>
</feature>
<proteinExistence type="inferred from homology"/>
<comment type="similarity">
    <text evidence="2">Belongs to the bacterial PQQ dehydrogenase family.</text>
</comment>
<dbReference type="RefSeq" id="WP_014130369.1">
    <property type="nucleotide sequence ID" value="NC_016078.1"/>
</dbReference>
<accession>G4R6M4</accession>
<dbReference type="InterPro" id="IPR002372">
    <property type="entry name" value="PQQ_rpt_dom"/>
</dbReference>
<evidence type="ECO:0000313" key="6">
    <source>
        <dbReference type="EMBL" id="AEQ51220.1"/>
    </source>
</evidence>
<evidence type="ECO:0000313" key="7">
    <source>
        <dbReference type="Proteomes" id="UP000008850"/>
    </source>
</evidence>
<name>G4R6M4_PELHB</name>
<feature type="domain" description="Pyrrolo-quinoline quinone repeat" evidence="5">
    <location>
        <begin position="45"/>
        <end position="324"/>
    </location>
</feature>
<keyword evidence="3" id="KW-0560">Oxidoreductase</keyword>
<reference evidence="6 7" key="1">
    <citation type="journal article" date="2012" name="J. Bacteriol.">
        <title>Complete genome sequence of Pelagibacterium halotolerans B2T.</title>
        <authorList>
            <person name="Huo Y.Y."/>
            <person name="Cheng H."/>
            <person name="Han X.F."/>
            <person name="Jiang X.W."/>
            <person name="Sun C."/>
            <person name="Zhang X.Q."/>
            <person name="Zhu X.F."/>
            <person name="Liu Y.F."/>
            <person name="Li P.F."/>
            <person name="Ni P.X."/>
            <person name="Wu M."/>
        </authorList>
    </citation>
    <scope>NUCLEOTIDE SEQUENCE [LARGE SCALE GENOMIC DNA]</scope>
    <source>
        <strain evidence="7">DSM 22347 / JCM 15775 / CGMCC 1.7692 / B2</strain>
    </source>
</reference>
<organism evidence="6 7">
    <name type="scientific">Pelagibacterium halotolerans (strain DSM 22347 / JCM 15775 / CGMCC 1.7692 / B2)</name>
    <dbReference type="NCBI Taxonomy" id="1082931"/>
    <lineage>
        <taxon>Bacteria</taxon>
        <taxon>Pseudomonadati</taxon>
        <taxon>Pseudomonadota</taxon>
        <taxon>Alphaproteobacteria</taxon>
        <taxon>Hyphomicrobiales</taxon>
        <taxon>Devosiaceae</taxon>
        <taxon>Pelagibacterium</taxon>
    </lineage>
</organism>
<dbReference type="eggNOG" id="COG4993">
    <property type="taxonomic scope" value="Bacteria"/>
</dbReference>
<dbReference type="HOGENOM" id="CLU_018478_0_2_5"/>
<dbReference type="Pfam" id="PF01011">
    <property type="entry name" value="PQQ"/>
    <property type="match status" value="2"/>
</dbReference>
<dbReference type="SUPFAM" id="SSF50998">
    <property type="entry name" value="Quinoprotein alcohol dehydrogenase-like"/>
    <property type="match status" value="1"/>
</dbReference>
<dbReference type="KEGG" id="phl:KKY_1190"/>
<dbReference type="Proteomes" id="UP000008850">
    <property type="component" value="Chromosome"/>
</dbReference>
<dbReference type="InterPro" id="IPR011047">
    <property type="entry name" value="Quinoprotein_ADH-like_sf"/>
</dbReference>
<protein>
    <submittedName>
        <fullName evidence="6">Pyrrolo-quinoline quinone</fullName>
    </submittedName>
</protein>
<keyword evidence="4" id="KW-0732">Signal</keyword>
<dbReference type="GO" id="GO:0016491">
    <property type="term" value="F:oxidoreductase activity"/>
    <property type="evidence" value="ECO:0007669"/>
    <property type="project" value="UniProtKB-KW"/>
</dbReference>
<sequence length="565" mass="61476">MKLKTLLGVFALGTALVTVSPALAQIEDYVPVSAETLNNPDAGDWLHWRNSPEGWGHSALDQINTDNVDELQLAWGWAMEPGSQQTTPLIYDGVMYIASPGGIVHALDGATGDLLWEYRREMPEDFRPGGITRGLAIFEDKIYYGTPDASLVALDATSGQVVWESVVADHEGGKRITAAPVVADGKVIIGFQGCSRFSEDKCAVVAFDAETGEESWRFVTVEDAEVGEDSWGGTPYVLRGGADVWTSATYDVEQNLILIGVSQPKPWARVSRGQDGPSLYSSSVLALRPENGELAWYRQYVPGESTDADEAFEHMIIEIEGERRYVNMGKLAILWEGSLEDGSPRAAYDLGWQDLIDTDGAEFVDYREGMLPVLNEPSARCPSLAGFRSWRAMSFSPETRAVYVPMNTNCEEGMIHTEVEMAEGGGGNGTSGSQRGMHPNSPDNMGRFAAVNVDTGEVMWEHVMRSPANTSTMTTAGGLVFGGDWDRNFFAFDEETGEVLWKTRLQQAPQGYLASYEVDGRQYIAVPVGVGGASWSTSMPSSLLPEISRPSSGNAIMVFALPETE</sequence>
<dbReference type="AlphaFoldDB" id="G4R6M4"/>
<dbReference type="SMART" id="SM00564">
    <property type="entry name" value="PQQ"/>
    <property type="match status" value="4"/>
</dbReference>